<reference evidence="1" key="1">
    <citation type="submission" date="2022-08" db="EMBL/GenBank/DDBJ databases">
        <title>Genome sequencing of akame (Lates japonicus).</title>
        <authorList>
            <person name="Hashiguchi Y."/>
            <person name="Takahashi H."/>
        </authorList>
    </citation>
    <scope>NUCLEOTIDE SEQUENCE</scope>
    <source>
        <strain evidence="1">Kochi</strain>
    </source>
</reference>
<proteinExistence type="predicted"/>
<organism evidence="1 2">
    <name type="scientific">Lates japonicus</name>
    <name type="common">Japanese lates</name>
    <dbReference type="NCBI Taxonomy" id="270547"/>
    <lineage>
        <taxon>Eukaryota</taxon>
        <taxon>Metazoa</taxon>
        <taxon>Chordata</taxon>
        <taxon>Craniata</taxon>
        <taxon>Vertebrata</taxon>
        <taxon>Euteleostomi</taxon>
        <taxon>Actinopterygii</taxon>
        <taxon>Neopterygii</taxon>
        <taxon>Teleostei</taxon>
        <taxon>Neoteleostei</taxon>
        <taxon>Acanthomorphata</taxon>
        <taxon>Carangaria</taxon>
        <taxon>Carangaria incertae sedis</taxon>
        <taxon>Centropomidae</taxon>
        <taxon>Lates</taxon>
    </lineage>
</organism>
<keyword evidence="2" id="KW-1185">Reference proteome</keyword>
<dbReference type="SUPFAM" id="SSF140996">
    <property type="entry name" value="Hermes dimerisation domain"/>
    <property type="match status" value="1"/>
</dbReference>
<name>A0AAD3N2P9_LATJO</name>
<dbReference type="AlphaFoldDB" id="A0AAD3N2P9"/>
<sequence length="74" mass="8277">MLTPRLDEAALVKHDWESSAGSGLSIKRQERKPTNADLKRIISDCRPINIVEDQGLQGMIQISSGESSYKTYSR</sequence>
<gene>
    <name evidence="1" type="ORF">AKAME5_001596600</name>
</gene>
<protein>
    <submittedName>
        <fullName evidence="1">NK1 transcription factor-related protein 2 isoform X2</fullName>
    </submittedName>
</protein>
<dbReference type="EMBL" id="BRZM01000069">
    <property type="protein sequence ID" value="GLD64419.1"/>
    <property type="molecule type" value="Genomic_DNA"/>
</dbReference>
<accession>A0AAD3N2P9</accession>
<comment type="caution">
    <text evidence="1">The sequence shown here is derived from an EMBL/GenBank/DDBJ whole genome shotgun (WGS) entry which is preliminary data.</text>
</comment>
<evidence type="ECO:0000313" key="2">
    <source>
        <dbReference type="Proteomes" id="UP001279410"/>
    </source>
</evidence>
<dbReference type="Proteomes" id="UP001279410">
    <property type="component" value="Unassembled WGS sequence"/>
</dbReference>
<evidence type="ECO:0000313" key="1">
    <source>
        <dbReference type="EMBL" id="GLD64419.1"/>
    </source>
</evidence>